<dbReference type="PROSITE" id="PS50297">
    <property type="entry name" value="ANK_REP_REGION"/>
    <property type="match status" value="2"/>
</dbReference>
<dbReference type="SUPFAM" id="SSF48403">
    <property type="entry name" value="Ankyrin repeat"/>
    <property type="match status" value="1"/>
</dbReference>
<protein>
    <submittedName>
        <fullName evidence="5">Predicted protein</fullName>
    </submittedName>
</protein>
<evidence type="ECO:0000256" key="1">
    <source>
        <dbReference type="ARBA" id="ARBA00022737"/>
    </source>
</evidence>
<reference evidence="5 6" key="1">
    <citation type="journal article" date="2009" name="Science">
        <title>Green evolution and dynamic adaptations revealed by genomes of the marine picoeukaryotes Micromonas.</title>
        <authorList>
            <person name="Worden A.Z."/>
            <person name="Lee J.H."/>
            <person name="Mock T."/>
            <person name="Rouze P."/>
            <person name="Simmons M.P."/>
            <person name="Aerts A.L."/>
            <person name="Allen A.E."/>
            <person name="Cuvelier M.L."/>
            <person name="Derelle E."/>
            <person name="Everett M.V."/>
            <person name="Foulon E."/>
            <person name="Grimwood J."/>
            <person name="Gundlach H."/>
            <person name="Henrissat B."/>
            <person name="Napoli C."/>
            <person name="McDonald S.M."/>
            <person name="Parker M.S."/>
            <person name="Rombauts S."/>
            <person name="Salamov A."/>
            <person name="Von Dassow P."/>
            <person name="Badger J.H."/>
            <person name="Coutinho P.M."/>
            <person name="Demir E."/>
            <person name="Dubchak I."/>
            <person name="Gentemann C."/>
            <person name="Eikrem W."/>
            <person name="Gready J.E."/>
            <person name="John U."/>
            <person name="Lanier W."/>
            <person name="Lindquist E.A."/>
            <person name="Lucas S."/>
            <person name="Mayer K.F."/>
            <person name="Moreau H."/>
            <person name="Not F."/>
            <person name="Otillar R."/>
            <person name="Panaud O."/>
            <person name="Pangilinan J."/>
            <person name="Paulsen I."/>
            <person name="Piegu B."/>
            <person name="Poliakov A."/>
            <person name="Robbens S."/>
            <person name="Schmutz J."/>
            <person name="Toulza E."/>
            <person name="Wyss T."/>
            <person name="Zelensky A."/>
            <person name="Zhou K."/>
            <person name="Armbrust E.V."/>
            <person name="Bhattacharya D."/>
            <person name="Goodenough U.W."/>
            <person name="Van de Peer Y."/>
            <person name="Grigoriev I.V."/>
        </authorList>
    </citation>
    <scope>NUCLEOTIDE SEQUENCE [LARGE SCALE GENOMIC DNA]</scope>
    <source>
        <strain evidence="5 6">CCMP1545</strain>
    </source>
</reference>
<dbReference type="PANTHER" id="PTHR24203">
    <property type="entry name" value="ANKYRIN REPEAT FAMILY PROTEIN"/>
    <property type="match status" value="1"/>
</dbReference>
<evidence type="ECO:0000256" key="4">
    <source>
        <dbReference type="SAM" id="MobiDB-lite"/>
    </source>
</evidence>
<evidence type="ECO:0000256" key="2">
    <source>
        <dbReference type="ARBA" id="ARBA00023043"/>
    </source>
</evidence>
<feature type="repeat" description="ANK" evidence="3">
    <location>
        <begin position="101"/>
        <end position="133"/>
    </location>
</feature>
<dbReference type="PANTHER" id="PTHR24203:SF45">
    <property type="entry name" value="ANKYRIN REPEAT DOMAIN 6"/>
    <property type="match status" value="1"/>
</dbReference>
<dbReference type="InterPro" id="IPR002110">
    <property type="entry name" value="Ankyrin_rpt"/>
</dbReference>
<name>C1MS08_MICPC</name>
<dbReference type="GeneID" id="9684040"/>
<dbReference type="RefSeq" id="XP_003058967.1">
    <property type="nucleotide sequence ID" value="XM_003058921.1"/>
</dbReference>
<evidence type="ECO:0000313" key="5">
    <source>
        <dbReference type="EMBL" id="EEH57422.1"/>
    </source>
</evidence>
<sequence>MALSRSRASIITLARASPVAAAAMPDAIEGAAAPMDDDDDDEPPTFVPLDDEADPAEAWEDPSVGGVLTSILNACELGDADALASLLPSASLSEIETKGPDGDTALHLACLYGHAACARLLLSRGASPSARDGDDGTPLHDASAGGFDDVVALLIDAAARAGSGGVDGVVRAVDGDGETALHCAARGGHLDVARALLAAGARKDAASALGDLAWQCAEEGSDVQALCK</sequence>
<dbReference type="Pfam" id="PF12796">
    <property type="entry name" value="Ank_2"/>
    <property type="match status" value="1"/>
</dbReference>
<keyword evidence="1" id="KW-0677">Repeat</keyword>
<dbReference type="eggNOG" id="KOG0504">
    <property type="taxonomic scope" value="Eukaryota"/>
</dbReference>
<keyword evidence="6" id="KW-1185">Reference proteome</keyword>
<evidence type="ECO:0000256" key="3">
    <source>
        <dbReference type="PROSITE-ProRule" id="PRU00023"/>
    </source>
</evidence>
<feature type="region of interest" description="Disordered" evidence="4">
    <location>
        <begin position="27"/>
        <end position="52"/>
    </location>
</feature>
<dbReference type="EMBL" id="GG663739">
    <property type="protein sequence ID" value="EEH57422.1"/>
    <property type="molecule type" value="Genomic_DNA"/>
</dbReference>
<dbReference type="Pfam" id="PF00023">
    <property type="entry name" value="Ank"/>
    <property type="match status" value="1"/>
</dbReference>
<organism evidence="6">
    <name type="scientific">Micromonas pusilla (strain CCMP1545)</name>
    <name type="common">Picoplanktonic green alga</name>
    <dbReference type="NCBI Taxonomy" id="564608"/>
    <lineage>
        <taxon>Eukaryota</taxon>
        <taxon>Viridiplantae</taxon>
        <taxon>Chlorophyta</taxon>
        <taxon>Mamiellophyceae</taxon>
        <taxon>Mamiellales</taxon>
        <taxon>Mamiellaceae</taxon>
        <taxon>Micromonas</taxon>
    </lineage>
</organism>
<dbReference type="PROSITE" id="PS50088">
    <property type="entry name" value="ANK_REPEAT"/>
    <property type="match status" value="2"/>
</dbReference>
<dbReference type="InterPro" id="IPR036770">
    <property type="entry name" value="Ankyrin_rpt-contain_sf"/>
</dbReference>
<accession>C1MS08</accession>
<dbReference type="SMART" id="SM00248">
    <property type="entry name" value="ANK"/>
    <property type="match status" value="3"/>
</dbReference>
<dbReference type="Gene3D" id="1.25.40.20">
    <property type="entry name" value="Ankyrin repeat-containing domain"/>
    <property type="match status" value="2"/>
</dbReference>
<feature type="compositionally biased region" description="Acidic residues" evidence="4">
    <location>
        <begin position="35"/>
        <end position="52"/>
    </location>
</feature>
<dbReference type="OMA" id="CDIAAEY"/>
<dbReference type="OrthoDB" id="509238at2759"/>
<dbReference type="STRING" id="564608.C1MS08"/>
<dbReference type="AlphaFoldDB" id="C1MS08"/>
<gene>
    <name evidence="5" type="ORF">MICPUCDRAFT_58300</name>
</gene>
<keyword evidence="2 3" id="KW-0040">ANK repeat</keyword>
<dbReference type="KEGG" id="mpp:MICPUCDRAFT_58300"/>
<dbReference type="Proteomes" id="UP000001876">
    <property type="component" value="Unassembled WGS sequence"/>
</dbReference>
<proteinExistence type="predicted"/>
<evidence type="ECO:0000313" key="6">
    <source>
        <dbReference type="Proteomes" id="UP000001876"/>
    </source>
</evidence>
<feature type="repeat" description="ANK" evidence="3">
    <location>
        <begin position="176"/>
        <end position="208"/>
    </location>
</feature>